<dbReference type="SMART" id="SM00317">
    <property type="entry name" value="SET"/>
    <property type="match status" value="1"/>
</dbReference>
<proteinExistence type="predicted"/>
<feature type="domain" description="SET" evidence="1">
    <location>
        <begin position="4"/>
        <end position="112"/>
    </location>
</feature>
<organism evidence="2 3">
    <name type="scientific">Hymenobacter montanus</name>
    <dbReference type="NCBI Taxonomy" id="2771359"/>
    <lineage>
        <taxon>Bacteria</taxon>
        <taxon>Pseudomonadati</taxon>
        <taxon>Bacteroidota</taxon>
        <taxon>Cytophagia</taxon>
        <taxon>Cytophagales</taxon>
        <taxon>Hymenobacteraceae</taxon>
        <taxon>Hymenobacter</taxon>
    </lineage>
</organism>
<dbReference type="PROSITE" id="PS50280">
    <property type="entry name" value="SET"/>
    <property type="match status" value="1"/>
</dbReference>
<dbReference type="EMBL" id="JACXAD010000007">
    <property type="protein sequence ID" value="MBD2767882.1"/>
    <property type="molecule type" value="Genomic_DNA"/>
</dbReference>
<comment type="caution">
    <text evidence="2">The sequence shown here is derived from an EMBL/GenBank/DDBJ whole genome shotgun (WGS) entry which is preliminary data.</text>
</comment>
<dbReference type="RefSeq" id="WP_191004696.1">
    <property type="nucleotide sequence ID" value="NZ_JACXAD010000007.1"/>
</dbReference>
<accession>A0A927BD64</accession>
<evidence type="ECO:0000259" key="1">
    <source>
        <dbReference type="PROSITE" id="PS50280"/>
    </source>
</evidence>
<reference evidence="2" key="1">
    <citation type="submission" date="2020-09" db="EMBL/GenBank/DDBJ databases">
        <authorList>
            <person name="Kim M.K."/>
        </authorList>
    </citation>
    <scope>NUCLEOTIDE SEQUENCE</scope>
    <source>
        <strain evidence="2">BT664</strain>
    </source>
</reference>
<dbReference type="InterPro" id="IPR001214">
    <property type="entry name" value="SET_dom"/>
</dbReference>
<dbReference type="AlphaFoldDB" id="A0A927BD64"/>
<dbReference type="Proteomes" id="UP000612233">
    <property type="component" value="Unassembled WGS sequence"/>
</dbReference>
<sequence>MIHPDTELRFISPEIGFGVVATKLIPKGTITWVFDSLDQIISPRALQQMDPLQQVFLEKYCYRDHHGDYVLCGDHARFVNHSFRSSCISTAYDCELAVRDIQPGEELTDDYGYLNPSEPFDCLPEPGSPRTQVLPDDLLNFHAEWDAQLVEAFRWFNQVPQPLLRLLAPVHQEQVLAVAAGQRAMESILRCYYAPESEPLKIRSA</sequence>
<name>A0A927BD64_9BACT</name>
<dbReference type="InterPro" id="IPR046341">
    <property type="entry name" value="SET_dom_sf"/>
</dbReference>
<gene>
    <name evidence="2" type="ORF">IC235_08245</name>
</gene>
<protein>
    <submittedName>
        <fullName evidence="2">SET domain-containing protein</fullName>
    </submittedName>
</protein>
<evidence type="ECO:0000313" key="2">
    <source>
        <dbReference type="EMBL" id="MBD2767882.1"/>
    </source>
</evidence>
<dbReference type="SUPFAM" id="SSF82199">
    <property type="entry name" value="SET domain"/>
    <property type="match status" value="1"/>
</dbReference>
<dbReference type="Pfam" id="PF00856">
    <property type="entry name" value="SET"/>
    <property type="match status" value="1"/>
</dbReference>
<dbReference type="Gene3D" id="2.170.270.10">
    <property type="entry name" value="SET domain"/>
    <property type="match status" value="1"/>
</dbReference>
<evidence type="ECO:0000313" key="3">
    <source>
        <dbReference type="Proteomes" id="UP000612233"/>
    </source>
</evidence>
<keyword evidence="3" id="KW-1185">Reference proteome</keyword>